<organism evidence="2 3">
    <name type="scientific">Folsomia candida</name>
    <name type="common">Springtail</name>
    <dbReference type="NCBI Taxonomy" id="158441"/>
    <lineage>
        <taxon>Eukaryota</taxon>
        <taxon>Metazoa</taxon>
        <taxon>Ecdysozoa</taxon>
        <taxon>Arthropoda</taxon>
        <taxon>Hexapoda</taxon>
        <taxon>Collembola</taxon>
        <taxon>Entomobryomorpha</taxon>
        <taxon>Isotomoidea</taxon>
        <taxon>Isotomidae</taxon>
        <taxon>Proisotominae</taxon>
        <taxon>Folsomia</taxon>
    </lineage>
</organism>
<evidence type="ECO:0000313" key="3">
    <source>
        <dbReference type="Proteomes" id="UP000198287"/>
    </source>
</evidence>
<dbReference type="Proteomes" id="UP000198287">
    <property type="component" value="Unassembled WGS sequence"/>
</dbReference>
<comment type="caution">
    <text evidence="2">The sequence shown here is derived from an EMBL/GenBank/DDBJ whole genome shotgun (WGS) entry which is preliminary data.</text>
</comment>
<reference evidence="2 3" key="1">
    <citation type="submission" date="2015-12" db="EMBL/GenBank/DDBJ databases">
        <title>The genome of Folsomia candida.</title>
        <authorList>
            <person name="Faddeeva A."/>
            <person name="Derks M.F."/>
            <person name="Anvar Y."/>
            <person name="Smit S."/>
            <person name="Van Straalen N."/>
            <person name="Roelofs D."/>
        </authorList>
    </citation>
    <scope>NUCLEOTIDE SEQUENCE [LARGE SCALE GENOMIC DNA]</scope>
    <source>
        <strain evidence="2 3">VU population</strain>
        <tissue evidence="2">Whole body</tissue>
    </source>
</reference>
<evidence type="ECO:0000256" key="1">
    <source>
        <dbReference type="SAM" id="MobiDB-lite"/>
    </source>
</evidence>
<dbReference type="PANTHER" id="PTHR46579">
    <property type="entry name" value="F5/8 TYPE C DOMAIN-CONTAINING PROTEIN-RELATED"/>
    <property type="match status" value="1"/>
</dbReference>
<sequence>MSSKKSYKNYFRSPTEGNSQDIIIPQRTTHRLQQISVRNVNHPDINLDNADPPSACPKNLSHSFTELSQLQNFEVNDGSNDGSMDRDDQSDLSSDISSDESDAEGNNDTEQPIYQGARITPMESCLLIYSFAIRHKIDKSTMSDLLTLINFHLPNGALIPSSVFLLNKSLGPDYNSAKKIPYCSQCQLIIDEVEGKCLKCEEKVSSSGAIKCGSYFISFDIGSIMKSLLQQQLILDSLDKTFKSRDSAADTLRDIKDGLAYKNLRLQKYDLSCCVNTDGVAIFNSSRFSIWPLLLSINELDYRLRRKHTILAGLWFGVEKPNFNLFLQPLTEQANILGREGIKWTRNGINVTSRILFPMFAADSVARCQIQGITQFNGEFSCPWCLMKGENYKISERSHKWIFDPKESAPLRNHESFLEHLKQLRDILFHGSSATNNFGIKTASCLLKLPSFNIIDGFVFDYMHTVLLGVVRMLTFAWTDSKNHNKPFYIGSKADIWSCAQSDKILCQMLYATLLWNIIHNLPDHFHTGHLPNQGAVYPQADIFSSTLIGDYTKNSSLHPLSNWTPIVERDGCSNH</sequence>
<dbReference type="OrthoDB" id="7549404at2759"/>
<accession>A0A226D8F7</accession>
<proteinExistence type="predicted"/>
<feature type="region of interest" description="Disordered" evidence="1">
    <location>
        <begin position="1"/>
        <end position="23"/>
    </location>
</feature>
<gene>
    <name evidence="2" type="ORF">Fcan01_24097</name>
</gene>
<name>A0A226D8F7_FOLCA</name>
<evidence type="ECO:0000313" key="2">
    <source>
        <dbReference type="EMBL" id="OXA41144.1"/>
    </source>
</evidence>
<dbReference type="AlphaFoldDB" id="A0A226D8F7"/>
<keyword evidence="3" id="KW-1185">Reference proteome</keyword>
<feature type="region of interest" description="Disordered" evidence="1">
    <location>
        <begin position="74"/>
        <end position="113"/>
    </location>
</feature>
<dbReference type="PANTHER" id="PTHR46579:SF1">
    <property type="entry name" value="F5_8 TYPE C DOMAIN-CONTAINING PROTEIN"/>
    <property type="match status" value="1"/>
</dbReference>
<dbReference type="OMA" id="MESCLLI"/>
<dbReference type="EMBL" id="LNIX01000030">
    <property type="protein sequence ID" value="OXA41144.1"/>
    <property type="molecule type" value="Genomic_DNA"/>
</dbReference>
<dbReference type="STRING" id="158441.A0A226D8F7"/>
<feature type="compositionally biased region" description="Acidic residues" evidence="1">
    <location>
        <begin position="97"/>
        <end position="107"/>
    </location>
</feature>
<protein>
    <submittedName>
        <fullName evidence="2">Uncharacterized protein</fullName>
    </submittedName>
</protein>